<proteinExistence type="predicted"/>
<protein>
    <submittedName>
        <fullName evidence="2">DUF2254 domain-containing protein</fullName>
    </submittedName>
</protein>
<organism evidence="2 3">
    <name type="scientific">Halobacillus amylolyticus</name>
    <dbReference type="NCBI Taxonomy" id="2932259"/>
    <lineage>
        <taxon>Bacteria</taxon>
        <taxon>Bacillati</taxon>
        <taxon>Bacillota</taxon>
        <taxon>Bacilli</taxon>
        <taxon>Bacillales</taxon>
        <taxon>Bacillaceae</taxon>
        <taxon>Halobacillus</taxon>
    </lineage>
</organism>
<keyword evidence="1" id="KW-1133">Transmembrane helix</keyword>
<gene>
    <name evidence="2" type="ORF">MUO15_11680</name>
</gene>
<dbReference type="Proteomes" id="UP000830326">
    <property type="component" value="Chromosome"/>
</dbReference>
<feature type="transmembrane region" description="Helical" evidence="1">
    <location>
        <begin position="61"/>
        <end position="87"/>
    </location>
</feature>
<dbReference type="EMBL" id="CP095075">
    <property type="protein sequence ID" value="UOR10360.1"/>
    <property type="molecule type" value="Genomic_DNA"/>
</dbReference>
<accession>A0ABY4H683</accession>
<sequence length="437" mass="50267">MNREKAWVHIRDSFWFLPTIYSILAIICVSLVTMVDLWIIPKVQENIPAILLMNTSAAQTLYGSLITSILTMTTISFSTIMVVLTTYSTQFSPRTLQDFMKSRITQHVLGVFSFGFIFVIINLLLMGSEQSKELISPFVTVIVSIVCLAFFILFVHHSSRFVQVNNLIGTIRSSTSKVIKRTYEAMEYYTFSDWNEQVIKESKKKRKKIIYARESGYVQTVRIPALIEWASKKDILIEADFFVGSYIQKGMPVFYCWSDTRDEAGLEGCHDYLLIGNERTDLQDIEFSLQKLVEIAVKAISPALNDPHTAVNCINRIGSLLAELGSVYKPNRYYADGDQELRFIMEPMAYEEYLYKSFYQIRIYGSKDISVMNGVLEALYKVAAVNDYSIKEGVWRFGVYMMKAVHTEQLDELDFKHFKHHAEKLADSCNETISFQR</sequence>
<dbReference type="InterPro" id="IPR018723">
    <property type="entry name" value="DUF2254_membrane"/>
</dbReference>
<keyword evidence="3" id="KW-1185">Reference proteome</keyword>
<evidence type="ECO:0000313" key="2">
    <source>
        <dbReference type="EMBL" id="UOR10360.1"/>
    </source>
</evidence>
<evidence type="ECO:0000256" key="1">
    <source>
        <dbReference type="SAM" id="Phobius"/>
    </source>
</evidence>
<keyword evidence="1" id="KW-0472">Membrane</keyword>
<dbReference type="RefSeq" id="WP_245029462.1">
    <property type="nucleotide sequence ID" value="NZ_CP095075.1"/>
</dbReference>
<feature type="transmembrane region" description="Helical" evidence="1">
    <location>
        <begin position="20"/>
        <end position="41"/>
    </location>
</feature>
<keyword evidence="1" id="KW-0812">Transmembrane</keyword>
<feature type="transmembrane region" description="Helical" evidence="1">
    <location>
        <begin position="108"/>
        <end position="128"/>
    </location>
</feature>
<evidence type="ECO:0000313" key="3">
    <source>
        <dbReference type="Proteomes" id="UP000830326"/>
    </source>
</evidence>
<feature type="transmembrane region" description="Helical" evidence="1">
    <location>
        <begin position="134"/>
        <end position="155"/>
    </location>
</feature>
<dbReference type="Pfam" id="PF10011">
    <property type="entry name" value="DUF2254"/>
    <property type="match status" value="1"/>
</dbReference>
<name>A0ABY4H683_9BACI</name>
<reference evidence="2" key="1">
    <citation type="submission" date="2022-04" db="EMBL/GenBank/DDBJ databases">
        <title>Halobacillus sp. isolated from saltern.</title>
        <authorList>
            <person name="Won M."/>
            <person name="Lee C.-M."/>
            <person name="Woen H.-Y."/>
            <person name="Kwon S.-W."/>
        </authorList>
    </citation>
    <scope>NUCLEOTIDE SEQUENCE</scope>
    <source>
        <strain evidence="2">SSHM10-5</strain>
    </source>
</reference>